<name>A0ABV2N2N0_9HYPH</name>
<accession>A0ABV2N2N0</accession>
<gene>
    <name evidence="1" type="ORF">ABID37_002619</name>
</gene>
<dbReference type="EMBL" id="JBEPML010000008">
    <property type="protein sequence ID" value="MET3792402.1"/>
    <property type="molecule type" value="Genomic_DNA"/>
</dbReference>
<evidence type="ECO:0000313" key="2">
    <source>
        <dbReference type="Proteomes" id="UP001549076"/>
    </source>
</evidence>
<evidence type="ECO:0000313" key="1">
    <source>
        <dbReference type="EMBL" id="MET3792402.1"/>
    </source>
</evidence>
<keyword evidence="2" id="KW-1185">Reference proteome</keyword>
<proteinExistence type="predicted"/>
<dbReference type="RefSeq" id="WP_354195618.1">
    <property type="nucleotide sequence ID" value="NZ_JBEPML010000008.1"/>
</dbReference>
<dbReference type="Proteomes" id="UP001549076">
    <property type="component" value="Unassembled WGS sequence"/>
</dbReference>
<protein>
    <submittedName>
        <fullName evidence="1">Uncharacterized protein</fullName>
    </submittedName>
</protein>
<organism evidence="1 2">
    <name type="scientific">Aquamicrobium terrae</name>
    <dbReference type="NCBI Taxonomy" id="1324945"/>
    <lineage>
        <taxon>Bacteria</taxon>
        <taxon>Pseudomonadati</taxon>
        <taxon>Pseudomonadota</taxon>
        <taxon>Alphaproteobacteria</taxon>
        <taxon>Hyphomicrobiales</taxon>
        <taxon>Phyllobacteriaceae</taxon>
        <taxon>Aquamicrobium</taxon>
    </lineage>
</organism>
<comment type="caution">
    <text evidence="1">The sequence shown here is derived from an EMBL/GenBank/DDBJ whole genome shotgun (WGS) entry which is preliminary data.</text>
</comment>
<sequence>METIDELTAFLATATVDGILARRRLECPQLRKTRWASTDDGQSSLHSNLLFLPGKIFLFILMEGQWRGQ</sequence>
<reference evidence="1 2" key="1">
    <citation type="submission" date="2024-06" db="EMBL/GenBank/DDBJ databases">
        <title>Genomic Encyclopedia of Type Strains, Phase IV (KMG-IV): sequencing the most valuable type-strain genomes for metagenomic binning, comparative biology and taxonomic classification.</title>
        <authorList>
            <person name="Goeker M."/>
        </authorList>
    </citation>
    <scope>NUCLEOTIDE SEQUENCE [LARGE SCALE GENOMIC DNA]</scope>
    <source>
        <strain evidence="1 2">DSM 27865</strain>
    </source>
</reference>